<comment type="cofactor">
    <cofactor evidence="6">
        <name>Mg(2+)</name>
        <dbReference type="ChEBI" id="CHEBI:18420"/>
    </cofactor>
</comment>
<feature type="binding site" evidence="6">
    <location>
        <position position="43"/>
    </location>
    <ligand>
        <name>(6S)-NADPHX</name>
        <dbReference type="ChEBI" id="CHEBI:64076"/>
    </ligand>
</feature>
<evidence type="ECO:0000313" key="9">
    <source>
        <dbReference type="Proteomes" id="UP001260188"/>
    </source>
</evidence>
<keyword evidence="5 6" id="KW-0456">Lyase</keyword>
<dbReference type="InterPro" id="IPR029056">
    <property type="entry name" value="Ribokinase-like"/>
</dbReference>
<feature type="binding site" evidence="6">
    <location>
        <position position="93"/>
    </location>
    <ligand>
        <name>(6S)-NADPHX</name>
        <dbReference type="ChEBI" id="CHEBI:64076"/>
    </ligand>
</feature>
<dbReference type="PANTHER" id="PTHR12592">
    <property type="entry name" value="ATP-DEPENDENT (S)-NAD(P)H-HYDRATE DEHYDRATASE FAMILY MEMBER"/>
    <property type="match status" value="1"/>
</dbReference>
<dbReference type="EC" id="4.2.1.136" evidence="6"/>
<evidence type="ECO:0000256" key="5">
    <source>
        <dbReference type="ARBA" id="ARBA00023239"/>
    </source>
</evidence>
<dbReference type="Gene3D" id="3.40.1190.20">
    <property type="match status" value="1"/>
</dbReference>
<keyword evidence="4 6" id="KW-0520">NAD</keyword>
<keyword evidence="9" id="KW-1185">Reference proteome</keyword>
<evidence type="ECO:0000259" key="7">
    <source>
        <dbReference type="PROSITE" id="PS51383"/>
    </source>
</evidence>
<comment type="subunit">
    <text evidence="6">Homotetramer.</text>
</comment>
<feature type="domain" description="YjeF C-terminal" evidence="7">
    <location>
        <begin position="8"/>
        <end position="274"/>
    </location>
</feature>
<dbReference type="SUPFAM" id="SSF53613">
    <property type="entry name" value="Ribokinase-like"/>
    <property type="match status" value="1"/>
</dbReference>
<evidence type="ECO:0000256" key="6">
    <source>
        <dbReference type="HAMAP-Rule" id="MF_01965"/>
    </source>
</evidence>
<sequence length="283" mass="28687">MVEIHEWDARDTVALLRKPTADDHKYSRGVLGVRTGSQEYPGAAVLGVEAAWRTGIGMVRYLGPERPADLVLQRRPETVTAPGRVQAWLIGSGTDAATRPAAETARLGELLQGDLPVVVDAGALDLVPGATAPLVVTPHQSEHARLRGLLGLDDVTPTSLADRIEAARETAAAAGIAVLLKGAETVVAAPDGWTAVVRAGTGWLATAGTGDVLGGILGAVVAARGAQRDLDAAALAPLAAAAAYIHGHAGRGAGPGPITALDVAEAVPAVIDELLSGGDPAAR</sequence>
<comment type="similarity">
    <text evidence="6">Belongs to the NnrD/CARKD family.</text>
</comment>
<dbReference type="RefSeq" id="WP_064955654.1">
    <property type="nucleotide sequence ID" value="NZ_JAVIZA010000001.1"/>
</dbReference>
<evidence type="ECO:0000256" key="3">
    <source>
        <dbReference type="ARBA" id="ARBA00022857"/>
    </source>
</evidence>
<evidence type="ECO:0000256" key="4">
    <source>
        <dbReference type="ARBA" id="ARBA00023027"/>
    </source>
</evidence>
<gene>
    <name evidence="6" type="primary">nnrD</name>
    <name evidence="8" type="ORF">QE367_001293</name>
</gene>
<dbReference type="PROSITE" id="PS51383">
    <property type="entry name" value="YJEF_C_3"/>
    <property type="match status" value="1"/>
</dbReference>
<feature type="binding site" evidence="6">
    <location>
        <position position="139"/>
    </location>
    <ligand>
        <name>(6S)-NADPHX</name>
        <dbReference type="ChEBI" id="CHEBI:64076"/>
    </ligand>
</feature>
<feature type="binding site" evidence="6">
    <location>
        <begin position="181"/>
        <end position="185"/>
    </location>
    <ligand>
        <name>AMP</name>
        <dbReference type="ChEBI" id="CHEBI:456215"/>
    </ligand>
</feature>
<reference evidence="8 9" key="1">
    <citation type="submission" date="2023-08" db="EMBL/GenBank/DDBJ databases">
        <title>Functional and genomic diversity of the sorghum phyllosphere microbiome.</title>
        <authorList>
            <person name="Shade A."/>
        </authorList>
    </citation>
    <scope>NUCLEOTIDE SEQUENCE [LARGE SCALE GENOMIC DNA]</scope>
    <source>
        <strain evidence="8 9">SORGH_AS_0919</strain>
    </source>
</reference>
<dbReference type="HAMAP" id="MF_01965">
    <property type="entry name" value="NADHX_dehydratase"/>
    <property type="match status" value="1"/>
</dbReference>
<accession>A0ABU1I2A3</accession>
<name>A0ABU1I2A3_9MICO</name>
<dbReference type="Proteomes" id="UP001260188">
    <property type="component" value="Unassembled WGS sequence"/>
</dbReference>
<keyword evidence="2 6" id="KW-0067">ATP-binding</keyword>
<evidence type="ECO:0000256" key="1">
    <source>
        <dbReference type="ARBA" id="ARBA00022741"/>
    </source>
</evidence>
<evidence type="ECO:0000313" key="8">
    <source>
        <dbReference type="EMBL" id="MDR6167089.1"/>
    </source>
</evidence>
<dbReference type="EMBL" id="JAVIZA010000001">
    <property type="protein sequence ID" value="MDR6167089.1"/>
    <property type="molecule type" value="Genomic_DNA"/>
</dbReference>
<comment type="catalytic activity">
    <reaction evidence="6">
        <text>(6S)-NADHX + ADP = AMP + phosphate + NADH + H(+)</text>
        <dbReference type="Rhea" id="RHEA:32223"/>
        <dbReference type="ChEBI" id="CHEBI:15378"/>
        <dbReference type="ChEBI" id="CHEBI:43474"/>
        <dbReference type="ChEBI" id="CHEBI:57945"/>
        <dbReference type="ChEBI" id="CHEBI:64074"/>
        <dbReference type="ChEBI" id="CHEBI:456215"/>
        <dbReference type="ChEBI" id="CHEBI:456216"/>
        <dbReference type="EC" id="4.2.1.136"/>
    </reaction>
</comment>
<comment type="caution">
    <text evidence="8">The sequence shown here is derived from an EMBL/GenBank/DDBJ whole genome shotgun (WGS) entry which is preliminary data.</text>
</comment>
<feature type="binding site" evidence="6">
    <location>
        <position position="210"/>
    </location>
    <ligand>
        <name>AMP</name>
        <dbReference type="ChEBI" id="CHEBI:456215"/>
    </ligand>
</feature>
<comment type="function">
    <text evidence="6">Catalyzes the dehydration of the S-form of NAD(P)HX at the expense of ADP, which is converted to AMP. Together with NAD(P)HX epimerase, which catalyzes the epimerization of the S- and R-forms, the enzyme allows the repair of both epimers of NAD(P)HX, a damaged form of NAD(P)H that is a result of enzymatic or heat-dependent hydration.</text>
</comment>
<dbReference type="InterPro" id="IPR000631">
    <property type="entry name" value="CARKD"/>
</dbReference>
<comment type="catalytic activity">
    <reaction evidence="6">
        <text>(6S)-NADPHX + ADP = AMP + phosphate + NADPH + H(+)</text>
        <dbReference type="Rhea" id="RHEA:32235"/>
        <dbReference type="ChEBI" id="CHEBI:15378"/>
        <dbReference type="ChEBI" id="CHEBI:43474"/>
        <dbReference type="ChEBI" id="CHEBI:57783"/>
        <dbReference type="ChEBI" id="CHEBI:64076"/>
        <dbReference type="ChEBI" id="CHEBI:456215"/>
        <dbReference type="ChEBI" id="CHEBI:456216"/>
        <dbReference type="EC" id="4.2.1.136"/>
    </reaction>
</comment>
<dbReference type="PANTHER" id="PTHR12592:SF0">
    <property type="entry name" value="ATP-DEPENDENT (S)-NAD(P)H-HYDRATE DEHYDRATASE"/>
    <property type="match status" value="1"/>
</dbReference>
<keyword evidence="1 6" id="KW-0547">Nucleotide-binding</keyword>
<evidence type="ECO:0000256" key="2">
    <source>
        <dbReference type="ARBA" id="ARBA00022840"/>
    </source>
</evidence>
<organism evidence="8 9">
    <name type="scientific">Microbacterium paludicola</name>
    <dbReference type="NCBI Taxonomy" id="300019"/>
    <lineage>
        <taxon>Bacteria</taxon>
        <taxon>Bacillati</taxon>
        <taxon>Actinomycetota</taxon>
        <taxon>Actinomycetes</taxon>
        <taxon>Micrococcales</taxon>
        <taxon>Microbacteriaceae</taxon>
        <taxon>Microbacterium</taxon>
    </lineage>
</organism>
<proteinExistence type="inferred from homology"/>
<dbReference type="Pfam" id="PF01256">
    <property type="entry name" value="Carb_kinase"/>
    <property type="match status" value="1"/>
</dbReference>
<dbReference type="CDD" id="cd01171">
    <property type="entry name" value="YXKO-related"/>
    <property type="match status" value="1"/>
</dbReference>
<keyword evidence="3 6" id="KW-0521">NADP</keyword>
<protein>
    <recommendedName>
        <fullName evidence="6">ADP-dependent (S)-NAD(P)H-hydrate dehydratase</fullName>
        <ecNumber evidence="6">4.2.1.136</ecNumber>
    </recommendedName>
    <alternativeName>
        <fullName evidence="6">ADP-dependent NAD(P)HX dehydratase</fullName>
    </alternativeName>
</protein>
<feature type="binding site" evidence="6">
    <location>
        <position position="211"/>
    </location>
    <ligand>
        <name>(6S)-NADPHX</name>
        <dbReference type="ChEBI" id="CHEBI:64076"/>
    </ligand>
</feature>